<dbReference type="InterPro" id="IPR052055">
    <property type="entry name" value="Hepadnavirus_pol/RT"/>
</dbReference>
<feature type="compositionally biased region" description="Polar residues" evidence="1">
    <location>
        <begin position="240"/>
        <end position="250"/>
    </location>
</feature>
<dbReference type="InterPro" id="IPR043128">
    <property type="entry name" value="Rev_trsase/Diguanyl_cyclase"/>
</dbReference>
<proteinExistence type="predicted"/>
<dbReference type="PANTHER" id="PTHR33050">
    <property type="entry name" value="REVERSE TRANSCRIPTASE DOMAIN-CONTAINING PROTEIN"/>
    <property type="match status" value="1"/>
</dbReference>
<reference evidence="3 4" key="1">
    <citation type="journal article" date="2017" name="PLoS Biol.">
        <title>The sea cucumber genome provides insights into morphological evolution and visceral regeneration.</title>
        <authorList>
            <person name="Zhang X."/>
            <person name="Sun L."/>
            <person name="Yuan J."/>
            <person name="Sun Y."/>
            <person name="Gao Y."/>
            <person name="Zhang L."/>
            <person name="Li S."/>
            <person name="Dai H."/>
            <person name="Hamel J.F."/>
            <person name="Liu C."/>
            <person name="Yu Y."/>
            <person name="Liu S."/>
            <person name="Lin W."/>
            <person name="Guo K."/>
            <person name="Jin S."/>
            <person name="Xu P."/>
            <person name="Storey K.B."/>
            <person name="Huan P."/>
            <person name="Zhang T."/>
            <person name="Zhou Y."/>
            <person name="Zhang J."/>
            <person name="Lin C."/>
            <person name="Li X."/>
            <person name="Xing L."/>
            <person name="Huo D."/>
            <person name="Sun M."/>
            <person name="Wang L."/>
            <person name="Mercier A."/>
            <person name="Li F."/>
            <person name="Yang H."/>
            <person name="Xiang J."/>
        </authorList>
    </citation>
    <scope>NUCLEOTIDE SEQUENCE [LARGE SCALE GENOMIC DNA]</scope>
    <source>
        <strain evidence="3">Shaxun</strain>
        <tissue evidence="3">Muscle</tissue>
    </source>
</reference>
<dbReference type="Gene3D" id="3.30.70.270">
    <property type="match status" value="1"/>
</dbReference>
<dbReference type="EMBL" id="MRZV01001183">
    <property type="protein sequence ID" value="PIK39944.1"/>
    <property type="molecule type" value="Genomic_DNA"/>
</dbReference>
<dbReference type="InterPro" id="IPR000477">
    <property type="entry name" value="RT_dom"/>
</dbReference>
<keyword evidence="3" id="KW-0548">Nucleotidyltransferase</keyword>
<feature type="region of interest" description="Disordered" evidence="1">
    <location>
        <begin position="202"/>
        <end position="296"/>
    </location>
</feature>
<evidence type="ECO:0000313" key="3">
    <source>
        <dbReference type="EMBL" id="PIK39944.1"/>
    </source>
</evidence>
<protein>
    <submittedName>
        <fullName evidence="3">Reverse transcriptase</fullName>
    </submittedName>
</protein>
<evidence type="ECO:0000256" key="1">
    <source>
        <dbReference type="SAM" id="MobiDB-lite"/>
    </source>
</evidence>
<dbReference type="AlphaFoldDB" id="A0A2G8JW09"/>
<sequence length="296" mass="32792">MTKRAIVEATEGEGPLFRSSFFLTPKKDGSWRPILNLKPLNKGFVRPTHFRMETLAIVVPNLTKGMWASSVDLKDAYLHIPVETRSQNFLAFSYKGKTYKFVALPFGLSTSPRVFTRIAGAVVGRPTPKRSDLICLPRRLARHGEVAPRGTLQPRSHNKSPRTARLGNQQGKITSHPDPDHSISGRNSRFSHWLGETVLRAGHQHPTNSSPPTQQAVLPGQTLDESPRPHGQSGGRRSILPSQDATSPNTPLEHYDPERDVLDKRVPLNGFDRPTSCGGSRRRTGPRDAPSENKSL</sequence>
<dbReference type="PANTHER" id="PTHR33050:SF7">
    <property type="entry name" value="RIBONUCLEASE H"/>
    <property type="match status" value="1"/>
</dbReference>
<evidence type="ECO:0000259" key="2">
    <source>
        <dbReference type="PROSITE" id="PS50878"/>
    </source>
</evidence>
<feature type="domain" description="Reverse transcriptase" evidence="2">
    <location>
        <begin position="5"/>
        <end position="198"/>
    </location>
</feature>
<feature type="region of interest" description="Disordered" evidence="1">
    <location>
        <begin position="145"/>
        <end position="188"/>
    </location>
</feature>
<dbReference type="OrthoDB" id="7756796at2759"/>
<feature type="compositionally biased region" description="Polar residues" evidence="1">
    <location>
        <begin position="205"/>
        <end position="216"/>
    </location>
</feature>
<organism evidence="3 4">
    <name type="scientific">Stichopus japonicus</name>
    <name type="common">Sea cucumber</name>
    <dbReference type="NCBI Taxonomy" id="307972"/>
    <lineage>
        <taxon>Eukaryota</taxon>
        <taxon>Metazoa</taxon>
        <taxon>Echinodermata</taxon>
        <taxon>Eleutherozoa</taxon>
        <taxon>Echinozoa</taxon>
        <taxon>Holothuroidea</taxon>
        <taxon>Aspidochirotacea</taxon>
        <taxon>Aspidochirotida</taxon>
        <taxon>Stichopodidae</taxon>
        <taxon>Apostichopus</taxon>
    </lineage>
</organism>
<gene>
    <name evidence="3" type="ORF">BSL78_23211</name>
</gene>
<comment type="caution">
    <text evidence="3">The sequence shown here is derived from an EMBL/GenBank/DDBJ whole genome shotgun (WGS) entry which is preliminary data.</text>
</comment>
<dbReference type="PROSITE" id="PS50878">
    <property type="entry name" value="RT_POL"/>
    <property type="match status" value="1"/>
</dbReference>
<name>A0A2G8JW09_STIJA</name>
<dbReference type="Proteomes" id="UP000230750">
    <property type="component" value="Unassembled WGS sequence"/>
</dbReference>
<dbReference type="GO" id="GO:0003964">
    <property type="term" value="F:RNA-directed DNA polymerase activity"/>
    <property type="evidence" value="ECO:0007669"/>
    <property type="project" value="UniProtKB-KW"/>
</dbReference>
<keyword evidence="3" id="KW-0808">Transferase</keyword>
<keyword evidence="3" id="KW-0695">RNA-directed DNA polymerase</keyword>
<evidence type="ECO:0000313" key="4">
    <source>
        <dbReference type="Proteomes" id="UP000230750"/>
    </source>
</evidence>
<feature type="compositionally biased region" description="Basic and acidic residues" evidence="1">
    <location>
        <begin position="285"/>
        <end position="296"/>
    </location>
</feature>
<dbReference type="SUPFAM" id="SSF56672">
    <property type="entry name" value="DNA/RNA polymerases"/>
    <property type="match status" value="1"/>
</dbReference>
<dbReference type="Pfam" id="PF00078">
    <property type="entry name" value="RVT_1"/>
    <property type="match status" value="1"/>
</dbReference>
<feature type="compositionally biased region" description="Basic and acidic residues" evidence="1">
    <location>
        <begin position="253"/>
        <end position="266"/>
    </location>
</feature>
<dbReference type="InterPro" id="IPR043502">
    <property type="entry name" value="DNA/RNA_pol_sf"/>
</dbReference>
<accession>A0A2G8JW09</accession>
<keyword evidence="4" id="KW-1185">Reference proteome</keyword>
<dbReference type="Gene3D" id="3.10.10.10">
    <property type="entry name" value="HIV Type 1 Reverse Transcriptase, subunit A, domain 1"/>
    <property type="match status" value="1"/>
</dbReference>